<evidence type="ECO:0000259" key="6">
    <source>
        <dbReference type="PROSITE" id="PS51935"/>
    </source>
</evidence>
<comment type="caution">
    <text evidence="7">The sequence shown here is derived from an EMBL/GenBank/DDBJ whole genome shotgun (WGS) entry which is preliminary data.</text>
</comment>
<sequence>MLALATTAIGSSTGFTGFTGFAGVALAAGPQPGAGGAANEAAVRQQVAALYQQAERDTEAFDGAAERIAHIQVSLADITAREARLRDRLAEVRGDVGRSAATEYRDLGLSPTLALLFSARPETYLDQATAATRLGDIQQERLDSVLAEQDLMRRLERAMNQSLSDLRGEQAELSAGSARIRAQLSAARQELDSLDAAQRQRVEYSLQVSAGPGAGLAAGPSLATLLRAMGAQSADSSRAARAVATAYAQLGKPYLWGAIGPNEFDCSGLTRFAWAAAGVWLPRTSQEQAAAAPAVPVSLIRAGDLVVYFSDRTHVGVYVGLGLVIHAPHSGTVVQFTPLRSMPIAVVVRPS</sequence>
<dbReference type="EMBL" id="JAGSXH010000089">
    <property type="protein sequence ID" value="MBS2965553.1"/>
    <property type="molecule type" value="Genomic_DNA"/>
</dbReference>
<dbReference type="InterPro" id="IPR000064">
    <property type="entry name" value="NLP_P60_dom"/>
</dbReference>
<dbReference type="GO" id="GO:0006508">
    <property type="term" value="P:proteolysis"/>
    <property type="evidence" value="ECO:0007669"/>
    <property type="project" value="UniProtKB-KW"/>
</dbReference>
<dbReference type="RefSeq" id="WP_211469907.1">
    <property type="nucleotide sequence ID" value="NZ_JAGSXH010000089.1"/>
</dbReference>
<dbReference type="InterPro" id="IPR038765">
    <property type="entry name" value="Papain-like_cys_pep_sf"/>
</dbReference>
<feature type="domain" description="NlpC/P60" evidence="6">
    <location>
        <begin position="236"/>
        <end position="351"/>
    </location>
</feature>
<dbReference type="PANTHER" id="PTHR47359:SF3">
    <property type="entry name" value="NLP_P60 DOMAIN-CONTAINING PROTEIN-RELATED"/>
    <property type="match status" value="1"/>
</dbReference>
<dbReference type="Gene3D" id="3.90.1720.10">
    <property type="entry name" value="endopeptidase domain like (from Nostoc punctiforme)"/>
    <property type="match status" value="1"/>
</dbReference>
<evidence type="ECO:0000256" key="1">
    <source>
        <dbReference type="ARBA" id="ARBA00007074"/>
    </source>
</evidence>
<keyword evidence="4" id="KW-0788">Thiol protease</keyword>
<dbReference type="PROSITE" id="PS51935">
    <property type="entry name" value="NLPC_P60"/>
    <property type="match status" value="1"/>
</dbReference>
<dbReference type="InterPro" id="IPR051794">
    <property type="entry name" value="PG_Endopeptidase_C40"/>
</dbReference>
<evidence type="ECO:0000256" key="4">
    <source>
        <dbReference type="ARBA" id="ARBA00022807"/>
    </source>
</evidence>
<reference evidence="7" key="1">
    <citation type="submission" date="2021-04" db="EMBL/GenBank/DDBJ databases">
        <title>Genome based classification of Actinospica acidithermotolerans sp. nov., an actinobacterium isolated from an Indonesian hot spring.</title>
        <authorList>
            <person name="Kusuma A.B."/>
            <person name="Putra K.E."/>
            <person name="Nafisah S."/>
            <person name="Loh J."/>
            <person name="Nouioui I."/>
            <person name="Goodfellow M."/>
        </authorList>
    </citation>
    <scope>NUCLEOTIDE SEQUENCE</scope>
    <source>
        <strain evidence="7">DSM 45618</strain>
    </source>
</reference>
<feature type="coiled-coil region" evidence="5">
    <location>
        <begin position="152"/>
        <end position="197"/>
    </location>
</feature>
<dbReference type="AlphaFoldDB" id="A0A8J7WQA2"/>
<dbReference type="Pfam" id="PF00877">
    <property type="entry name" value="NLPC_P60"/>
    <property type="match status" value="1"/>
</dbReference>
<evidence type="ECO:0000256" key="5">
    <source>
        <dbReference type="SAM" id="Coils"/>
    </source>
</evidence>
<dbReference type="PANTHER" id="PTHR47359">
    <property type="entry name" value="PEPTIDOGLYCAN DL-ENDOPEPTIDASE CWLO"/>
    <property type="match status" value="1"/>
</dbReference>
<evidence type="ECO:0000256" key="3">
    <source>
        <dbReference type="ARBA" id="ARBA00022801"/>
    </source>
</evidence>
<name>A0A8J7WQA2_9ACTN</name>
<organism evidence="7 8">
    <name type="scientific">Actinocrinis puniceicyclus</name>
    <dbReference type="NCBI Taxonomy" id="977794"/>
    <lineage>
        <taxon>Bacteria</taxon>
        <taxon>Bacillati</taxon>
        <taxon>Actinomycetota</taxon>
        <taxon>Actinomycetes</taxon>
        <taxon>Catenulisporales</taxon>
        <taxon>Actinospicaceae</taxon>
        <taxon>Actinocrinis</taxon>
    </lineage>
</organism>
<accession>A0A8J7WQA2</accession>
<proteinExistence type="inferred from homology"/>
<keyword evidence="2" id="KW-0645">Protease</keyword>
<evidence type="ECO:0000256" key="2">
    <source>
        <dbReference type="ARBA" id="ARBA00022670"/>
    </source>
</evidence>
<evidence type="ECO:0000313" key="8">
    <source>
        <dbReference type="Proteomes" id="UP000677913"/>
    </source>
</evidence>
<comment type="similarity">
    <text evidence="1">Belongs to the peptidase C40 family.</text>
</comment>
<keyword evidence="8" id="KW-1185">Reference proteome</keyword>
<keyword evidence="5" id="KW-0175">Coiled coil</keyword>
<dbReference type="Proteomes" id="UP000677913">
    <property type="component" value="Unassembled WGS sequence"/>
</dbReference>
<dbReference type="GO" id="GO:0008234">
    <property type="term" value="F:cysteine-type peptidase activity"/>
    <property type="evidence" value="ECO:0007669"/>
    <property type="project" value="UniProtKB-KW"/>
</dbReference>
<dbReference type="SUPFAM" id="SSF54001">
    <property type="entry name" value="Cysteine proteinases"/>
    <property type="match status" value="1"/>
</dbReference>
<keyword evidence="3" id="KW-0378">Hydrolase</keyword>
<gene>
    <name evidence="7" type="ORF">KGA66_21060</name>
</gene>
<evidence type="ECO:0000313" key="7">
    <source>
        <dbReference type="EMBL" id="MBS2965553.1"/>
    </source>
</evidence>
<protein>
    <submittedName>
        <fullName evidence="7">C40 family peptidase</fullName>
    </submittedName>
</protein>